<dbReference type="SMART" id="SM00388">
    <property type="entry name" value="HisKA"/>
    <property type="match status" value="1"/>
</dbReference>
<evidence type="ECO:0000256" key="5">
    <source>
        <dbReference type="SAM" id="Phobius"/>
    </source>
</evidence>
<dbReference type="PROSITE" id="PS50109">
    <property type="entry name" value="HIS_KIN"/>
    <property type="match status" value="1"/>
</dbReference>
<keyword evidence="5" id="KW-0812">Transmembrane</keyword>
<dbReference type="CDD" id="cd00082">
    <property type="entry name" value="HisKA"/>
    <property type="match status" value="1"/>
</dbReference>
<dbReference type="OrthoDB" id="636661at2"/>
<keyword evidence="9" id="KW-1185">Reference proteome</keyword>
<comment type="catalytic activity">
    <reaction evidence="1">
        <text>ATP + protein L-histidine = ADP + protein N-phospho-L-histidine.</text>
        <dbReference type="EC" id="2.7.13.3"/>
    </reaction>
</comment>
<dbReference type="SMART" id="SM00387">
    <property type="entry name" value="HATPase_c"/>
    <property type="match status" value="1"/>
</dbReference>
<dbReference type="InterPro" id="IPR011006">
    <property type="entry name" value="CheY-like_superfamily"/>
</dbReference>
<feature type="transmembrane region" description="Helical" evidence="5">
    <location>
        <begin position="106"/>
        <end position="124"/>
    </location>
</feature>
<dbReference type="EC" id="2.7.13.3" evidence="2"/>
<dbReference type="Pfam" id="PF02518">
    <property type="entry name" value="HATPase_c"/>
    <property type="match status" value="1"/>
</dbReference>
<dbReference type="Gene3D" id="1.10.287.130">
    <property type="match status" value="1"/>
</dbReference>
<dbReference type="PANTHER" id="PTHR43547">
    <property type="entry name" value="TWO-COMPONENT HISTIDINE KINASE"/>
    <property type="match status" value="1"/>
</dbReference>
<dbReference type="RefSeq" id="WP_073080199.1">
    <property type="nucleotide sequence ID" value="NZ_FRBL01000003.1"/>
</dbReference>
<dbReference type="EMBL" id="FRBL01000003">
    <property type="protein sequence ID" value="SHL45830.1"/>
    <property type="molecule type" value="Genomic_DNA"/>
</dbReference>
<dbReference type="PANTHER" id="PTHR43547:SF2">
    <property type="entry name" value="HYBRID SIGNAL TRANSDUCTION HISTIDINE KINASE C"/>
    <property type="match status" value="1"/>
</dbReference>
<name>A0A1M7ASS5_9BACT</name>
<feature type="transmembrane region" description="Helical" evidence="5">
    <location>
        <begin position="21"/>
        <end position="46"/>
    </location>
</feature>
<dbReference type="SUPFAM" id="SSF55874">
    <property type="entry name" value="ATPase domain of HSP90 chaperone/DNA topoisomerase II/histidine kinase"/>
    <property type="match status" value="1"/>
</dbReference>
<evidence type="ECO:0000259" key="6">
    <source>
        <dbReference type="PROSITE" id="PS50109"/>
    </source>
</evidence>
<dbReference type="InterPro" id="IPR003661">
    <property type="entry name" value="HisK_dim/P_dom"/>
</dbReference>
<accession>A0A1M7ASS5</accession>
<organism evidence="8 9">
    <name type="scientific">Chitinophaga jiangningensis</name>
    <dbReference type="NCBI Taxonomy" id="1419482"/>
    <lineage>
        <taxon>Bacteria</taxon>
        <taxon>Pseudomonadati</taxon>
        <taxon>Bacteroidota</taxon>
        <taxon>Chitinophagia</taxon>
        <taxon>Chitinophagales</taxon>
        <taxon>Chitinophagaceae</taxon>
        <taxon>Chitinophaga</taxon>
    </lineage>
</organism>
<dbReference type="Pfam" id="PF00512">
    <property type="entry name" value="HisKA"/>
    <property type="match status" value="1"/>
</dbReference>
<dbReference type="SMART" id="SM00448">
    <property type="entry name" value="REC"/>
    <property type="match status" value="1"/>
</dbReference>
<reference evidence="8 9" key="1">
    <citation type="submission" date="2016-11" db="EMBL/GenBank/DDBJ databases">
        <authorList>
            <person name="Jaros S."/>
            <person name="Januszkiewicz K."/>
            <person name="Wedrychowicz H."/>
        </authorList>
    </citation>
    <scope>NUCLEOTIDE SEQUENCE [LARGE SCALE GENOMIC DNA]</scope>
    <source>
        <strain evidence="8 9">DSM 27406</strain>
    </source>
</reference>
<dbReference type="InterPro" id="IPR036097">
    <property type="entry name" value="HisK_dim/P_sf"/>
</dbReference>
<evidence type="ECO:0000313" key="9">
    <source>
        <dbReference type="Proteomes" id="UP000184420"/>
    </source>
</evidence>
<evidence type="ECO:0000256" key="1">
    <source>
        <dbReference type="ARBA" id="ARBA00000085"/>
    </source>
</evidence>
<dbReference type="PROSITE" id="PS50110">
    <property type="entry name" value="RESPONSE_REGULATORY"/>
    <property type="match status" value="1"/>
</dbReference>
<feature type="transmembrane region" description="Helical" evidence="5">
    <location>
        <begin position="131"/>
        <end position="153"/>
    </location>
</feature>
<dbReference type="AlphaFoldDB" id="A0A1M7ASS5"/>
<feature type="transmembrane region" description="Helical" evidence="5">
    <location>
        <begin position="52"/>
        <end position="72"/>
    </location>
</feature>
<dbReference type="Proteomes" id="UP000184420">
    <property type="component" value="Unassembled WGS sequence"/>
</dbReference>
<evidence type="ECO:0000256" key="3">
    <source>
        <dbReference type="ARBA" id="ARBA00022553"/>
    </source>
</evidence>
<feature type="modified residue" description="4-aspartylphosphate" evidence="4">
    <location>
        <position position="490"/>
    </location>
</feature>
<feature type="transmembrane region" description="Helical" evidence="5">
    <location>
        <begin position="79"/>
        <end position="100"/>
    </location>
</feature>
<dbReference type="SUPFAM" id="SSF47384">
    <property type="entry name" value="Homodimeric domain of signal transducing histidine kinase"/>
    <property type="match status" value="1"/>
</dbReference>
<dbReference type="STRING" id="1419482.SAMN05444266_103398"/>
<dbReference type="InterPro" id="IPR003594">
    <property type="entry name" value="HATPase_dom"/>
</dbReference>
<dbReference type="CDD" id="cd00156">
    <property type="entry name" value="REC"/>
    <property type="match status" value="1"/>
</dbReference>
<dbReference type="InterPro" id="IPR005467">
    <property type="entry name" value="His_kinase_dom"/>
</dbReference>
<dbReference type="InterPro" id="IPR036890">
    <property type="entry name" value="HATPase_C_sf"/>
</dbReference>
<dbReference type="Gene3D" id="3.40.50.2300">
    <property type="match status" value="1"/>
</dbReference>
<evidence type="ECO:0000259" key="7">
    <source>
        <dbReference type="PROSITE" id="PS50110"/>
    </source>
</evidence>
<evidence type="ECO:0000256" key="4">
    <source>
        <dbReference type="PROSITE-ProRule" id="PRU00169"/>
    </source>
</evidence>
<keyword evidence="8" id="KW-0808">Transferase</keyword>
<keyword evidence="5" id="KW-1133">Transmembrane helix</keyword>
<feature type="transmembrane region" description="Helical" evidence="5">
    <location>
        <begin position="165"/>
        <end position="186"/>
    </location>
</feature>
<dbReference type="Pfam" id="PF00072">
    <property type="entry name" value="Response_reg"/>
    <property type="match status" value="1"/>
</dbReference>
<keyword evidence="3 4" id="KW-0597">Phosphoprotein</keyword>
<proteinExistence type="predicted"/>
<protein>
    <recommendedName>
        <fullName evidence="2">histidine kinase</fullName>
        <ecNumber evidence="2">2.7.13.3</ecNumber>
    </recommendedName>
</protein>
<dbReference type="Gene3D" id="3.30.565.10">
    <property type="entry name" value="Histidine kinase-like ATPase, C-terminal domain"/>
    <property type="match status" value="1"/>
</dbReference>
<evidence type="ECO:0000256" key="2">
    <source>
        <dbReference type="ARBA" id="ARBA00012438"/>
    </source>
</evidence>
<sequence length="557" mass="61314">MIRLIRKIIFAGVPPDAGNQYNSVIVINALALLTSIFLAVIGSYFYYLTNSAYLIIGVAAECICFATVIWFNSRHIYEFGTLGTVLTHTVFACYFGALLGPAMPEALITAFLLTFLIGSSFSVYKRWGVRIFCLVIAILLFTAIGINSTYVLIKPLELSYDASADIKLICWIAMLVLIGFSTWLLINQNDRSLKEVSRLNREKALYHAEINHELRNTIHTIVTFAQLIDSSKLTAAEQQHLITCLKSSSAQALDIINNGLLLTKIEAGKEEESVESVIELQSFLQDKVNIFNILGNLQQKKIVLTCNVAGSISTDRLALTKIVNNLLTNAIKHSNAGATIGITVTKEDGVLTLKVSNPGTISKSRIARLFEPFESANQSKFDSTGLGLYITHYLVIRLKGKITVNAENNVVLFTVQLPVKDAANITAAEEEKVDFDLTGFNILVIEDDLMNQVALSRTLKDKNATVTVTGSANEGIQLMDQKVPDLIITDLNMPEMLGTDLIAILRKDLRLRNIPVILITGQTADLPANSLSSGTIRLHKPFKVKELYSAVQAQLRC</sequence>
<keyword evidence="5" id="KW-0472">Membrane</keyword>
<feature type="domain" description="Response regulatory" evidence="7">
    <location>
        <begin position="441"/>
        <end position="555"/>
    </location>
</feature>
<dbReference type="SUPFAM" id="SSF52172">
    <property type="entry name" value="CheY-like"/>
    <property type="match status" value="1"/>
</dbReference>
<keyword evidence="8" id="KW-0418">Kinase</keyword>
<dbReference type="GO" id="GO:0000155">
    <property type="term" value="F:phosphorelay sensor kinase activity"/>
    <property type="evidence" value="ECO:0007669"/>
    <property type="project" value="InterPro"/>
</dbReference>
<evidence type="ECO:0000313" key="8">
    <source>
        <dbReference type="EMBL" id="SHL45830.1"/>
    </source>
</evidence>
<feature type="domain" description="Histidine kinase" evidence="6">
    <location>
        <begin position="209"/>
        <end position="421"/>
    </location>
</feature>
<dbReference type="InterPro" id="IPR001789">
    <property type="entry name" value="Sig_transdc_resp-reg_receiver"/>
</dbReference>
<gene>
    <name evidence="8" type="ORF">SAMN05444266_103398</name>
</gene>